<feature type="region of interest" description="Disordered" evidence="2">
    <location>
        <begin position="729"/>
        <end position="780"/>
    </location>
</feature>
<protein>
    <recommendedName>
        <fullName evidence="3">Rap-GAP domain-containing protein</fullName>
    </recommendedName>
</protein>
<reference evidence="4" key="1">
    <citation type="submission" date="2021-06" db="EMBL/GenBank/DDBJ databases">
        <authorList>
            <consortium name="DOE Joint Genome Institute"/>
            <person name="Mondo S.J."/>
            <person name="Amses K.R."/>
            <person name="Simmons D.R."/>
            <person name="Longcore J.E."/>
            <person name="Seto K."/>
            <person name="Alves G.H."/>
            <person name="Bonds A.E."/>
            <person name="Quandt C.A."/>
            <person name="Davis W.J."/>
            <person name="Chang Y."/>
            <person name="Letcher P.M."/>
            <person name="Powell M.J."/>
            <person name="Kuo A."/>
            <person name="Labutti K."/>
            <person name="Pangilinan J."/>
            <person name="Andreopoulos W."/>
            <person name="Tritt A."/>
            <person name="Riley R."/>
            <person name="Hundley H."/>
            <person name="Johnson J."/>
            <person name="Lipzen A."/>
            <person name="Barry K."/>
            <person name="Berbee M.L."/>
            <person name="Buchler N.E."/>
            <person name="Grigoriev I.V."/>
            <person name="Spatafora J.W."/>
            <person name="Stajich J.E."/>
            <person name="James T.Y."/>
        </authorList>
    </citation>
    <scope>NUCLEOTIDE SEQUENCE</scope>
    <source>
        <strain evidence="4">AG</strain>
    </source>
</reference>
<dbReference type="Proteomes" id="UP001206595">
    <property type="component" value="Unassembled WGS sequence"/>
</dbReference>
<dbReference type="InterPro" id="IPR039930">
    <property type="entry name" value="RALGAPB"/>
</dbReference>
<dbReference type="InterPro" id="IPR046859">
    <property type="entry name" value="RGPA/RALGAPB_N"/>
</dbReference>
<dbReference type="RefSeq" id="XP_051443161.1">
    <property type="nucleotide sequence ID" value="XM_051593078.1"/>
</dbReference>
<dbReference type="PANTHER" id="PTHR21344:SF1">
    <property type="entry name" value="RAL GTPASE-ACTIVATING PROTEIN SUBUNIT BETA"/>
    <property type="match status" value="1"/>
</dbReference>
<feature type="compositionally biased region" description="Polar residues" evidence="2">
    <location>
        <begin position="765"/>
        <end position="780"/>
    </location>
</feature>
<feature type="region of interest" description="Disordered" evidence="2">
    <location>
        <begin position="911"/>
        <end position="935"/>
    </location>
</feature>
<keyword evidence="5" id="KW-1185">Reference proteome</keyword>
<dbReference type="GO" id="GO:0005096">
    <property type="term" value="F:GTPase activator activity"/>
    <property type="evidence" value="ECO:0007669"/>
    <property type="project" value="UniProtKB-KW"/>
</dbReference>
<keyword evidence="1" id="KW-0343">GTPase activation</keyword>
<dbReference type="InterPro" id="IPR000331">
    <property type="entry name" value="Rap/Ran_GAP_dom"/>
</dbReference>
<evidence type="ECO:0000256" key="1">
    <source>
        <dbReference type="ARBA" id="ARBA00022468"/>
    </source>
</evidence>
<reference evidence="4" key="2">
    <citation type="journal article" date="2022" name="Proc. Natl. Acad. Sci. U.S.A.">
        <title>Diploid-dominant life cycles characterize the early evolution of Fungi.</title>
        <authorList>
            <person name="Amses K.R."/>
            <person name="Simmons D.R."/>
            <person name="Longcore J.E."/>
            <person name="Mondo S.J."/>
            <person name="Seto K."/>
            <person name="Jeronimo G.H."/>
            <person name="Bonds A.E."/>
            <person name="Quandt C.A."/>
            <person name="Davis W.J."/>
            <person name="Chang Y."/>
            <person name="Federici B.A."/>
            <person name="Kuo A."/>
            <person name="LaButti K."/>
            <person name="Pangilinan J."/>
            <person name="Andreopoulos W."/>
            <person name="Tritt A."/>
            <person name="Riley R."/>
            <person name="Hundley H."/>
            <person name="Johnson J."/>
            <person name="Lipzen A."/>
            <person name="Barry K."/>
            <person name="Lang B.F."/>
            <person name="Cuomo C.A."/>
            <person name="Buchler N.E."/>
            <person name="Grigoriev I.V."/>
            <person name="Spatafora J.W."/>
            <person name="Stajich J.E."/>
            <person name="James T.Y."/>
        </authorList>
    </citation>
    <scope>NUCLEOTIDE SEQUENCE</scope>
    <source>
        <strain evidence="4">AG</strain>
    </source>
</reference>
<dbReference type="EMBL" id="MU620932">
    <property type="protein sequence ID" value="KAI8578157.1"/>
    <property type="molecule type" value="Genomic_DNA"/>
</dbReference>
<evidence type="ECO:0000313" key="4">
    <source>
        <dbReference type="EMBL" id="KAI8578157.1"/>
    </source>
</evidence>
<comment type="caution">
    <text evidence="4">The sequence shown here is derived from an EMBL/GenBank/DDBJ whole genome shotgun (WGS) entry which is preliminary data.</text>
</comment>
<proteinExistence type="predicted"/>
<name>A0AAD5E7H5_UMBRA</name>
<dbReference type="GO" id="GO:0051056">
    <property type="term" value="P:regulation of small GTPase mediated signal transduction"/>
    <property type="evidence" value="ECO:0007669"/>
    <property type="project" value="InterPro"/>
</dbReference>
<dbReference type="SUPFAM" id="SSF111347">
    <property type="entry name" value="Rap/Ran-GAP"/>
    <property type="match status" value="1"/>
</dbReference>
<feature type="compositionally biased region" description="Low complexity" evidence="2">
    <location>
        <begin position="911"/>
        <end position="928"/>
    </location>
</feature>
<dbReference type="Gene3D" id="3.40.50.11210">
    <property type="entry name" value="Rap/Ran-GAP"/>
    <property type="match status" value="1"/>
</dbReference>
<sequence>MFLDWIAQLHLLQHDAQTNILNVLPVSTRRTLISEITSYLHPAAGKAAPHPSIFSSPAHVKWFMEVIGQGFNLPLEDMTITSEDINIYAQWLFEANQRPAAVSREGLEQEFFQIIFHQYSLLFRPRVPRPHSGASKTATYTTTTVVPAPGAANLITIPMAAPSPPPITRETAAQLTQRHIELCKKVLTVFTMAGRTLDLSEETWSVLLKVVLGITDSLLSERVSDGTRNGPVMGDELCDHLLRVLFELWLRSKTRDVEMWDIIKRCFVRWTHRPKVIQQWSSVALSLTHRTLRFLYGPTAGTSVVNIAVNGFNVKLDLPQDFVYYAWHRILFLIPNPWQLSPGNFALAVMGVGRIVEAFHSVGQVPLPDSETPSPPDGNTLLHIFGGWLFDACFSAPQVSAEYQQGRAEAYGILCRIFSKPQRRVPFLRLYIERFYAALAIGLRSDTCLPTILMNSTELFATDLEGVRLMVPDFVVGIKSILPKMQPEYRNVISVDELRLAAIKVTSTIMCLPNHFENVSLKPDWDRGLNVASDNVSMIGEQEQLVSQLMKVLYAQQSSQQPAFTSLKYYILELLLMSLRTETSSYNMRYLLHLINVYVVEDVPFCPGLVGTVVKLIQDKILTMQLSSDVTLVAFDVLMDFVGLYEYVKRDSKNVARELVLALCRYADTLNSTGNLAQKYPLVVQAYDCMMRWVMVGQWIVDDRDCQHAVIATLSRGITIFEREIETNSQLEGSQEKKKRRDTGFPPTKQLFQLPNRASKGGSGNQSNDTDKATSATNKNGMAMHRKEEIAVKMAAEYCMSQFVNQLGNFPPWKDQVGPTRTSTLLDDLSMIKAWKKSKSSNAISDEEGAVAKRIQLFLLDGRVIAGLMDISDLVETHGESPKSPAIVLICRDTTGRYSWTSCLRYEDLSSKVSPATPRSSSSTSSSPKYNPNLLVRAGSSPTLNNGHLVKSNASIPVADAVNWMALPSLEQLLIGKPEKKAELERMTEITTLQQHAEQEIDHHDPLQIPKAAPESSHSPIDQTPSERLFMSQLGFLHTKNRNNVIPLSITDSLISELEMLDMLNERDCISISTYFAQSGNATEKELVEQPPELSQSYLQFLYSLGWPVKLSEHHGYQGKVDSAICDVIPYYADRMVEVVFHNPYFLHEPKEGDLSWGAVSRLPKLHQQVTQDDHVCIIWIEDMTNWESLAHRIKTMNSVNSKSMVYIFINPLVGAVDGLYWIRISIPSVGNNPASIVASQRLKENALIFGPLVDGMIVSRHALGAMVRNTAISAHQACRVVTDSFTRPYVIRKHFIEEMAHRHSSKSSLSEFYSDIFVQR</sequence>
<evidence type="ECO:0000313" key="5">
    <source>
        <dbReference type="Proteomes" id="UP001206595"/>
    </source>
</evidence>
<accession>A0AAD5E7H5</accession>
<dbReference type="PROSITE" id="PS50085">
    <property type="entry name" value="RAPGAP"/>
    <property type="match status" value="1"/>
</dbReference>
<feature type="domain" description="Rap-GAP" evidence="3">
    <location>
        <begin position="1058"/>
        <end position="1300"/>
    </location>
</feature>
<dbReference type="InterPro" id="IPR035974">
    <property type="entry name" value="Rap/Ran-GAP_sf"/>
</dbReference>
<evidence type="ECO:0000256" key="2">
    <source>
        <dbReference type="SAM" id="MobiDB-lite"/>
    </source>
</evidence>
<gene>
    <name evidence="4" type="ORF">K450DRAFT_273130</name>
</gene>
<organism evidence="4 5">
    <name type="scientific">Umbelopsis ramanniana AG</name>
    <dbReference type="NCBI Taxonomy" id="1314678"/>
    <lineage>
        <taxon>Eukaryota</taxon>
        <taxon>Fungi</taxon>
        <taxon>Fungi incertae sedis</taxon>
        <taxon>Mucoromycota</taxon>
        <taxon>Mucoromycotina</taxon>
        <taxon>Umbelopsidomycetes</taxon>
        <taxon>Umbelopsidales</taxon>
        <taxon>Umbelopsidaceae</taxon>
        <taxon>Umbelopsis</taxon>
    </lineage>
</organism>
<dbReference type="Pfam" id="PF02145">
    <property type="entry name" value="Rap_GAP"/>
    <property type="match status" value="1"/>
</dbReference>
<dbReference type="Pfam" id="PF20412">
    <property type="entry name" value="RALGAPB_N"/>
    <property type="match status" value="1"/>
</dbReference>
<evidence type="ECO:0000259" key="3">
    <source>
        <dbReference type="PROSITE" id="PS50085"/>
    </source>
</evidence>
<dbReference type="GeneID" id="75918420"/>
<dbReference type="PANTHER" id="PTHR21344">
    <property type="entry name" value="RAL GTPASE-ACTIVATING PROTEIN SUBUNIT BETA"/>
    <property type="match status" value="1"/>
</dbReference>